<feature type="coiled-coil region" evidence="1">
    <location>
        <begin position="264"/>
        <end position="340"/>
    </location>
</feature>
<protein>
    <submittedName>
        <fullName evidence="3">Uncharacterized protein</fullName>
    </submittedName>
</protein>
<feature type="region of interest" description="Disordered" evidence="2">
    <location>
        <begin position="1"/>
        <end position="59"/>
    </location>
</feature>
<evidence type="ECO:0000313" key="4">
    <source>
        <dbReference type="Proteomes" id="UP001165060"/>
    </source>
</evidence>
<name>A0ABQ6M3W4_9STRA</name>
<proteinExistence type="predicted"/>
<comment type="caution">
    <text evidence="3">The sequence shown here is derived from an EMBL/GenBank/DDBJ whole genome shotgun (WGS) entry which is preliminary data.</text>
</comment>
<evidence type="ECO:0000256" key="1">
    <source>
        <dbReference type="SAM" id="Coils"/>
    </source>
</evidence>
<feature type="region of interest" description="Disordered" evidence="2">
    <location>
        <begin position="866"/>
        <end position="896"/>
    </location>
</feature>
<gene>
    <name evidence="3" type="ORF">TeGR_g11605</name>
</gene>
<keyword evidence="4" id="KW-1185">Reference proteome</keyword>
<keyword evidence="1" id="KW-0175">Coiled coil</keyword>
<reference evidence="3 4" key="1">
    <citation type="journal article" date="2023" name="Commun. Biol.">
        <title>Genome analysis of Parmales, the sister group of diatoms, reveals the evolutionary specialization of diatoms from phago-mixotrophs to photoautotrophs.</title>
        <authorList>
            <person name="Ban H."/>
            <person name="Sato S."/>
            <person name="Yoshikawa S."/>
            <person name="Yamada K."/>
            <person name="Nakamura Y."/>
            <person name="Ichinomiya M."/>
            <person name="Sato N."/>
            <person name="Blanc-Mathieu R."/>
            <person name="Endo H."/>
            <person name="Kuwata A."/>
            <person name="Ogata H."/>
        </authorList>
    </citation>
    <scope>NUCLEOTIDE SEQUENCE [LARGE SCALE GENOMIC DNA]</scope>
</reference>
<feature type="compositionally biased region" description="Polar residues" evidence="2">
    <location>
        <begin position="1"/>
        <end position="11"/>
    </location>
</feature>
<dbReference type="Proteomes" id="UP001165060">
    <property type="component" value="Unassembled WGS sequence"/>
</dbReference>
<feature type="coiled-coil region" evidence="1">
    <location>
        <begin position="417"/>
        <end position="444"/>
    </location>
</feature>
<sequence>MSGRCPSSSGRPQHDFSLEGEALSAWDMNTPGANGRDPNSENNAAPTGTVRDLQKQLQSSASALRKAQTLIKVLRNEKKTVKEQVIELLNSKSSLEATLAAQQQEQSNILGNLSSVQETVNKHKNEKDVATIQFKEVSRKTDALKELLVREKDASAIKSHQLREEHEKCRKLEEEKMRSDALVAELRETTGPNQMAVADLTKTKREMSGQLAALESELRTCRNEAAEARQELLVKTETAAVLGAQLEAIQAKGTVVSNSDMSRYRLLQSDLAKLRLRYSDLEKSLDAHNELLAQEGREKSKMREQMAKLTEEKVAAQNQLQAADDALADEKKHVQDLIAELALSSKKSGTKKKRAEATAQRSETLRGKFDRTMKEDEAANQSMRMKDTLASMASERLDFEEALKKEHKKRKEHEQSIQILGGKINFLEMEVAEAKARCAKLTGEKEVVGSELKSQREQNLTLHKRLGEIFDPNSGDDEHAAMAAADLAKERAKNYKGDPRSVLERCVFEWNVLHTTAEASSTAVSTEQMFEAKYFTHRDFVSSSSLGGAKKEAFWDVVIHESQRRKGSVLQSAAEEMLQRFQMRQFMHSAQRLRDPERVWFAFSEKAAYIMNVAAGVELEAARMCSDVRMACADMGAKLKVICDEFKVAGVRCEQERLSKHKTVLKYVQEALKGDTGTRQHQEDALAGNADIDHGDGRVTLRLADSALDDETCHGVANLISTTDVSCKDDWASKEAFARLQTLKTVDGLVLRDNNLSDVSAESLCEVITKSQTLRLLDLRGNGLTKRGIARMKEAALNNRAVDRVELRNEGEVLVCHRDASVAVDPQPLIIDVRHNDEAKLDGIVYLSPESVAMLLDRLEKVKGSAADMGGSGGGSGGTMKRLSRTTMGRSKKGGLKVGGAYNTHKKHLSKRGVKEAGGFGNDFIDYALTAPPKHMPLVKTSAFLSDTGGAAGGAKRGVPAAWAKKKVAAETGGGGGEEDSLAVSAAAASDAPPGERELGTLLDKKIKFMERNSERQQRPASAKGVPSAFGSMRGSGVIRKPPRSKTRPKSATLKRLPPKTKFY</sequence>
<dbReference type="InterPro" id="IPR032675">
    <property type="entry name" value="LRR_dom_sf"/>
</dbReference>
<dbReference type="SUPFAM" id="SSF52047">
    <property type="entry name" value="RNI-like"/>
    <property type="match status" value="1"/>
</dbReference>
<dbReference type="Gene3D" id="3.80.10.10">
    <property type="entry name" value="Ribonuclease Inhibitor"/>
    <property type="match status" value="1"/>
</dbReference>
<organism evidence="3 4">
    <name type="scientific">Tetraparma gracilis</name>
    <dbReference type="NCBI Taxonomy" id="2962635"/>
    <lineage>
        <taxon>Eukaryota</taxon>
        <taxon>Sar</taxon>
        <taxon>Stramenopiles</taxon>
        <taxon>Ochrophyta</taxon>
        <taxon>Bolidophyceae</taxon>
        <taxon>Parmales</taxon>
        <taxon>Triparmaceae</taxon>
        <taxon>Tetraparma</taxon>
    </lineage>
</organism>
<dbReference type="EMBL" id="BRYB01002402">
    <property type="protein sequence ID" value="GMI19054.1"/>
    <property type="molecule type" value="Genomic_DNA"/>
</dbReference>
<accession>A0ABQ6M3W4</accession>
<feature type="coiled-coil region" evidence="1">
    <location>
        <begin position="64"/>
        <end position="105"/>
    </location>
</feature>
<feature type="region of interest" description="Disordered" evidence="2">
    <location>
        <begin position="1011"/>
        <end position="1064"/>
    </location>
</feature>
<evidence type="ECO:0000313" key="3">
    <source>
        <dbReference type="EMBL" id="GMI19054.1"/>
    </source>
</evidence>
<evidence type="ECO:0000256" key="2">
    <source>
        <dbReference type="SAM" id="MobiDB-lite"/>
    </source>
</evidence>
<feature type="coiled-coil region" evidence="1">
    <location>
        <begin position="169"/>
        <end position="231"/>
    </location>
</feature>